<dbReference type="RefSeq" id="WP_033093614.1">
    <property type="nucleotide sequence ID" value="NZ_JQED01000017.1"/>
</dbReference>
<dbReference type="OrthoDB" id="7272712at2"/>
<name>A0A099KQ74_COLPS</name>
<organism evidence="1 2">
    <name type="scientific">Colwellia psychrerythraea</name>
    <name type="common">Vibrio psychroerythus</name>
    <dbReference type="NCBI Taxonomy" id="28229"/>
    <lineage>
        <taxon>Bacteria</taxon>
        <taxon>Pseudomonadati</taxon>
        <taxon>Pseudomonadota</taxon>
        <taxon>Gammaproteobacteria</taxon>
        <taxon>Alteromonadales</taxon>
        <taxon>Colwelliaceae</taxon>
        <taxon>Colwellia</taxon>
    </lineage>
</organism>
<dbReference type="PANTHER" id="PTHR43239">
    <property type="entry name" value="UPF0734 PROTEIN DDB_G0273871/DDB_G0273177"/>
    <property type="match status" value="1"/>
</dbReference>
<dbReference type="Proteomes" id="UP000029843">
    <property type="component" value="Unassembled WGS sequence"/>
</dbReference>
<gene>
    <name evidence="1" type="ORF">ND2E_2849</name>
</gene>
<dbReference type="SUPFAM" id="SSF54909">
    <property type="entry name" value="Dimeric alpha+beta barrel"/>
    <property type="match status" value="1"/>
</dbReference>
<dbReference type="InterPro" id="IPR052996">
    <property type="entry name" value="Carb_Metab_Mutarotase"/>
</dbReference>
<dbReference type="AlphaFoldDB" id="A0A099KQ74"/>
<comment type="caution">
    <text evidence="1">The sequence shown here is derived from an EMBL/GenBank/DDBJ whole genome shotgun (WGS) entry which is preliminary data.</text>
</comment>
<dbReference type="Gene3D" id="3.30.70.100">
    <property type="match status" value="1"/>
</dbReference>
<protein>
    <recommendedName>
        <fullName evidence="3">L-rhamnose mutarotase</fullName>
    </recommendedName>
</protein>
<dbReference type="InterPro" id="IPR011008">
    <property type="entry name" value="Dimeric_a/b-barrel"/>
</dbReference>
<dbReference type="Pfam" id="PF05336">
    <property type="entry name" value="rhaM"/>
    <property type="match status" value="1"/>
</dbReference>
<dbReference type="GO" id="GO:0016857">
    <property type="term" value="F:racemase and epimerase activity, acting on carbohydrates and derivatives"/>
    <property type="evidence" value="ECO:0007669"/>
    <property type="project" value="InterPro"/>
</dbReference>
<dbReference type="PANTHER" id="PTHR43239:SF1">
    <property type="entry name" value="UPF0734 PROTEIN DDB_G0273871_DDB_G0273177"/>
    <property type="match status" value="1"/>
</dbReference>
<evidence type="ECO:0008006" key="3">
    <source>
        <dbReference type="Google" id="ProtNLM"/>
    </source>
</evidence>
<evidence type="ECO:0000313" key="2">
    <source>
        <dbReference type="Proteomes" id="UP000029843"/>
    </source>
</evidence>
<evidence type="ECO:0000313" key="1">
    <source>
        <dbReference type="EMBL" id="KGJ92601.1"/>
    </source>
</evidence>
<sequence length="117" mass="13643">MKTIRHCLATDLKNNPELIKKYKEYHKPGKGFPAVAKSIRDAGIVEMEIYLIENRLFMIMEVDNSFDAATKAKADALCPEVQRWETLMWQFQQALPWAKAGEKWLPMEEIFKLTEQP</sequence>
<proteinExistence type="predicted"/>
<dbReference type="EMBL" id="JQED01000017">
    <property type="protein sequence ID" value="KGJ92601.1"/>
    <property type="molecule type" value="Genomic_DNA"/>
</dbReference>
<reference evidence="1 2" key="1">
    <citation type="submission" date="2014-08" db="EMBL/GenBank/DDBJ databases">
        <title>Genomic and Phenotypic Diversity of Colwellia psychrerythraea strains from Disparate Marine Basins.</title>
        <authorList>
            <person name="Techtmann S.M."/>
            <person name="Stelling S.C."/>
            <person name="Utturkar S.M."/>
            <person name="Alshibli N."/>
            <person name="Harris A."/>
            <person name="Brown S.D."/>
            <person name="Hazen T.C."/>
        </authorList>
    </citation>
    <scope>NUCLEOTIDE SEQUENCE [LARGE SCALE GENOMIC DNA]</scope>
    <source>
        <strain evidence="1 2">ND2E</strain>
    </source>
</reference>
<dbReference type="InterPro" id="IPR008000">
    <property type="entry name" value="Rham/fucose_mutarotase"/>
</dbReference>
<accession>A0A099KQ74</accession>
<dbReference type="PATRIC" id="fig|28229.4.peg.1891"/>